<evidence type="ECO:0000256" key="16">
    <source>
        <dbReference type="SAM" id="Phobius"/>
    </source>
</evidence>
<evidence type="ECO:0000256" key="10">
    <source>
        <dbReference type="ARBA" id="ARBA00022989"/>
    </source>
</evidence>
<protein>
    <recommendedName>
        <fullName evidence="4">NADH-ubiquinone oxidoreductase chain 6</fullName>
        <ecNumber evidence="3">7.1.1.2</ecNumber>
    </recommendedName>
    <alternativeName>
        <fullName evidence="14">NADH dehydrogenase subunit 6</fullName>
    </alternativeName>
</protein>
<feature type="transmembrane region" description="Helical" evidence="16">
    <location>
        <begin position="79"/>
        <end position="99"/>
    </location>
</feature>
<comment type="catalytic activity">
    <reaction evidence="15">
        <text>a ubiquinone + NADH + 5 H(+)(in) = a ubiquinol + NAD(+) + 4 H(+)(out)</text>
        <dbReference type="Rhea" id="RHEA:29091"/>
        <dbReference type="Rhea" id="RHEA-COMP:9565"/>
        <dbReference type="Rhea" id="RHEA-COMP:9566"/>
        <dbReference type="ChEBI" id="CHEBI:15378"/>
        <dbReference type="ChEBI" id="CHEBI:16389"/>
        <dbReference type="ChEBI" id="CHEBI:17976"/>
        <dbReference type="ChEBI" id="CHEBI:57540"/>
        <dbReference type="ChEBI" id="CHEBI:57945"/>
        <dbReference type="EC" id="7.1.1.2"/>
    </reaction>
</comment>
<keyword evidence="9" id="KW-0249">Electron transport</keyword>
<keyword evidence="8" id="KW-1278">Translocase</keyword>
<keyword evidence="5" id="KW-0813">Transport</keyword>
<gene>
    <name evidence="17" type="primary">nad6</name>
</gene>
<evidence type="ECO:0000256" key="6">
    <source>
        <dbReference type="ARBA" id="ARBA00022660"/>
    </source>
</evidence>
<sequence>MKMMIAVSSIFTSSLFSAMKHPLSMGFMLLVQTMISCLISGMNNYSYWFSYLLFITFIGGMLVLFIYMASIASNEKFKFSLKLLTLIMIMTPLMFMSMVDIQMTMSININENVNYNLNSKINNKEILSVMKMFNYPTMMITILTIIYLLFTMISIISITNNSEGPLRMKK</sequence>
<reference evidence="17" key="1">
    <citation type="journal article" date="2013" name="Acta Biochim. Biophys. Sin.">
        <title>The complete mitochondrial genome of spittlebug Paphnutius ruficeps (Insecta: Hemiptera: Cercopidae) with a fairly short putative control region.</title>
        <authorList>
            <person name="Liu J."/>
            <person name="Liang A."/>
        </authorList>
    </citation>
    <scope>NUCLEOTIDE SEQUENCE</scope>
</reference>
<organism evidence="17">
    <name type="scientific">Paphnutius ruficeps</name>
    <dbReference type="NCBI Taxonomy" id="1035836"/>
    <lineage>
        <taxon>Eukaryota</taxon>
        <taxon>Metazoa</taxon>
        <taxon>Ecdysozoa</taxon>
        <taxon>Arthropoda</taxon>
        <taxon>Hexapoda</taxon>
        <taxon>Insecta</taxon>
        <taxon>Pterygota</taxon>
        <taxon>Neoptera</taxon>
        <taxon>Paraneoptera</taxon>
        <taxon>Hemiptera</taxon>
        <taxon>Auchenorrhyncha</taxon>
        <taxon>Cercopoidea</taxon>
        <taxon>Cercopidae</taxon>
        <taxon>Cercopidae incertae sedis</taxon>
        <taxon>Paphnutius</taxon>
    </lineage>
</organism>
<dbReference type="AlphaFoldDB" id="M9MTG8"/>
<evidence type="ECO:0000256" key="4">
    <source>
        <dbReference type="ARBA" id="ARBA00021095"/>
    </source>
</evidence>
<name>M9MTG8_9HEMI</name>
<evidence type="ECO:0000256" key="3">
    <source>
        <dbReference type="ARBA" id="ARBA00012944"/>
    </source>
</evidence>
<keyword evidence="10 16" id="KW-1133">Transmembrane helix</keyword>
<accession>M9MTG8</accession>
<dbReference type="GO" id="GO:0031966">
    <property type="term" value="C:mitochondrial membrane"/>
    <property type="evidence" value="ECO:0007669"/>
    <property type="project" value="UniProtKB-SubCell"/>
</dbReference>
<evidence type="ECO:0000256" key="8">
    <source>
        <dbReference type="ARBA" id="ARBA00022967"/>
    </source>
</evidence>
<keyword evidence="11" id="KW-0520">NAD</keyword>
<evidence type="ECO:0000256" key="12">
    <source>
        <dbReference type="ARBA" id="ARBA00023128"/>
    </source>
</evidence>
<evidence type="ECO:0000256" key="5">
    <source>
        <dbReference type="ARBA" id="ARBA00022448"/>
    </source>
</evidence>
<dbReference type="InterPro" id="IPR050269">
    <property type="entry name" value="ComplexI_Subunit6"/>
</dbReference>
<keyword evidence="7 16" id="KW-0812">Transmembrane</keyword>
<dbReference type="EC" id="7.1.1.2" evidence="3"/>
<keyword evidence="12 17" id="KW-0496">Mitochondrion</keyword>
<evidence type="ECO:0000256" key="13">
    <source>
        <dbReference type="ARBA" id="ARBA00023136"/>
    </source>
</evidence>
<comment type="subcellular location">
    <subcellularLocation>
        <location evidence="1">Mitochondrion membrane</location>
        <topology evidence="1">Multi-pass membrane protein</topology>
    </subcellularLocation>
</comment>
<dbReference type="EMBL" id="JF821187">
    <property type="protein sequence ID" value="AEG64532.1"/>
    <property type="molecule type" value="Genomic_DNA"/>
</dbReference>
<comment type="similarity">
    <text evidence="2">Belongs to the complex I subunit 6 family.</text>
</comment>
<keyword evidence="6" id="KW-0679">Respiratory chain</keyword>
<evidence type="ECO:0000256" key="11">
    <source>
        <dbReference type="ARBA" id="ARBA00023027"/>
    </source>
</evidence>
<evidence type="ECO:0000256" key="2">
    <source>
        <dbReference type="ARBA" id="ARBA00005698"/>
    </source>
</evidence>
<evidence type="ECO:0000256" key="14">
    <source>
        <dbReference type="ARBA" id="ARBA00031019"/>
    </source>
</evidence>
<proteinExistence type="inferred from homology"/>
<evidence type="ECO:0000256" key="15">
    <source>
        <dbReference type="ARBA" id="ARBA00049551"/>
    </source>
</evidence>
<dbReference type="PANTHER" id="PTHR11435">
    <property type="entry name" value="NADH UBIQUINONE OXIDOREDUCTASE SUBUNIT ND6"/>
    <property type="match status" value="1"/>
</dbReference>
<geneLocation type="mitochondrion" evidence="17"/>
<evidence type="ECO:0000256" key="7">
    <source>
        <dbReference type="ARBA" id="ARBA00022692"/>
    </source>
</evidence>
<dbReference type="PANTHER" id="PTHR11435:SF1">
    <property type="entry name" value="NADH-UBIQUINONE OXIDOREDUCTASE CHAIN 6"/>
    <property type="match status" value="1"/>
</dbReference>
<keyword evidence="13 16" id="KW-0472">Membrane</keyword>
<evidence type="ECO:0000256" key="9">
    <source>
        <dbReference type="ARBA" id="ARBA00022982"/>
    </source>
</evidence>
<feature type="transmembrane region" description="Helical" evidence="16">
    <location>
        <begin position="138"/>
        <end position="160"/>
    </location>
</feature>
<feature type="transmembrane region" description="Helical" evidence="16">
    <location>
        <begin position="48"/>
        <end position="67"/>
    </location>
</feature>
<dbReference type="GO" id="GO:0008137">
    <property type="term" value="F:NADH dehydrogenase (ubiquinone) activity"/>
    <property type="evidence" value="ECO:0007669"/>
    <property type="project" value="UniProtKB-EC"/>
</dbReference>
<evidence type="ECO:0000313" key="17">
    <source>
        <dbReference type="EMBL" id="AEG64532.1"/>
    </source>
</evidence>
<evidence type="ECO:0000256" key="1">
    <source>
        <dbReference type="ARBA" id="ARBA00004225"/>
    </source>
</evidence>